<keyword evidence="1" id="KW-0812">Transmembrane</keyword>
<accession>A0ABW2MV01</accession>
<organism evidence="2 3">
    <name type="scientific">Jejudonia soesokkakensis</name>
    <dbReference type="NCBI Taxonomy" id="1323432"/>
    <lineage>
        <taxon>Bacteria</taxon>
        <taxon>Pseudomonadati</taxon>
        <taxon>Bacteroidota</taxon>
        <taxon>Flavobacteriia</taxon>
        <taxon>Flavobacteriales</taxon>
        <taxon>Flavobacteriaceae</taxon>
        <taxon>Jejudonia</taxon>
    </lineage>
</organism>
<dbReference type="Pfam" id="PF14079">
    <property type="entry name" value="DUF4260"/>
    <property type="match status" value="1"/>
</dbReference>
<dbReference type="RefSeq" id="WP_380217913.1">
    <property type="nucleotide sequence ID" value="NZ_JBHTBN010000005.1"/>
</dbReference>
<sequence length="117" mass="13451">MKVHLKIEELFQLLLGIWLFSLSPYAWWWFPVLFLLPDLGMLGYLINPKIGAFMYNLLHSKVLAIALIIGGMYFDIDILALLGILLFSHASFDRMLGYGLKYSDSFKHTHLGFIGKK</sequence>
<evidence type="ECO:0000313" key="2">
    <source>
        <dbReference type="EMBL" id="MFC7358029.1"/>
    </source>
</evidence>
<feature type="transmembrane region" description="Helical" evidence="1">
    <location>
        <begin position="12"/>
        <end position="30"/>
    </location>
</feature>
<evidence type="ECO:0000256" key="1">
    <source>
        <dbReference type="SAM" id="Phobius"/>
    </source>
</evidence>
<gene>
    <name evidence="2" type="ORF">ACFQO1_10040</name>
</gene>
<protein>
    <submittedName>
        <fullName evidence="2">DUF4260 domain-containing protein</fullName>
    </submittedName>
</protein>
<dbReference type="EMBL" id="JBHTBN010000005">
    <property type="protein sequence ID" value="MFC7358029.1"/>
    <property type="molecule type" value="Genomic_DNA"/>
</dbReference>
<keyword evidence="1" id="KW-0472">Membrane</keyword>
<evidence type="ECO:0000313" key="3">
    <source>
        <dbReference type="Proteomes" id="UP001596415"/>
    </source>
</evidence>
<name>A0ABW2MV01_9FLAO</name>
<feature type="transmembrane region" description="Helical" evidence="1">
    <location>
        <begin position="62"/>
        <end position="87"/>
    </location>
</feature>
<comment type="caution">
    <text evidence="2">The sequence shown here is derived from an EMBL/GenBank/DDBJ whole genome shotgun (WGS) entry which is preliminary data.</text>
</comment>
<keyword evidence="3" id="KW-1185">Reference proteome</keyword>
<reference evidence="3" key="1">
    <citation type="journal article" date="2019" name="Int. J. Syst. Evol. Microbiol.">
        <title>The Global Catalogue of Microorganisms (GCM) 10K type strain sequencing project: providing services to taxonomists for standard genome sequencing and annotation.</title>
        <authorList>
            <consortium name="The Broad Institute Genomics Platform"/>
            <consortium name="The Broad Institute Genome Sequencing Center for Infectious Disease"/>
            <person name="Wu L."/>
            <person name="Ma J."/>
        </authorList>
    </citation>
    <scope>NUCLEOTIDE SEQUENCE [LARGE SCALE GENOMIC DNA]</scope>
    <source>
        <strain evidence="3">CGMCC 1.16306</strain>
    </source>
</reference>
<proteinExistence type="predicted"/>
<dbReference type="Proteomes" id="UP001596415">
    <property type="component" value="Unassembled WGS sequence"/>
</dbReference>
<keyword evidence="1" id="KW-1133">Transmembrane helix</keyword>
<dbReference type="InterPro" id="IPR025356">
    <property type="entry name" value="DUF4260"/>
</dbReference>